<evidence type="ECO:0000313" key="1">
    <source>
        <dbReference type="Proteomes" id="UP000050792"/>
    </source>
</evidence>
<accession>A0AA85FF68</accession>
<reference evidence="1" key="1">
    <citation type="submission" date="2022-06" db="EMBL/GenBank/DDBJ databases">
        <authorList>
            <person name="Berger JAMES D."/>
            <person name="Berger JAMES D."/>
        </authorList>
    </citation>
    <scope>NUCLEOTIDE SEQUENCE [LARGE SCALE GENOMIC DNA]</scope>
</reference>
<sequence length="112" mass="12982">MNYIMFTVRFESLGFDVVSIKCSIVPILEQSPVQYFRYFISYTVVNKSISEDSQMDLNTKLQNILVKSEYHTVNASFAKYSLFVPDFIVLAFPYQSLSVPDFSFSIFSTFYS</sequence>
<dbReference type="WBParaSite" id="SRDH1_48960.1">
    <property type="protein sequence ID" value="SRDH1_48960.1"/>
    <property type="gene ID" value="SRDH1_48960"/>
</dbReference>
<evidence type="ECO:0000313" key="2">
    <source>
        <dbReference type="WBParaSite" id="SRDH1_48960.1"/>
    </source>
</evidence>
<organism evidence="1 2">
    <name type="scientific">Schistosoma rodhaini</name>
    <dbReference type="NCBI Taxonomy" id="6188"/>
    <lineage>
        <taxon>Eukaryota</taxon>
        <taxon>Metazoa</taxon>
        <taxon>Spiralia</taxon>
        <taxon>Lophotrochozoa</taxon>
        <taxon>Platyhelminthes</taxon>
        <taxon>Trematoda</taxon>
        <taxon>Digenea</taxon>
        <taxon>Strigeidida</taxon>
        <taxon>Schistosomatoidea</taxon>
        <taxon>Schistosomatidae</taxon>
        <taxon>Schistosoma</taxon>
    </lineage>
</organism>
<reference evidence="2" key="2">
    <citation type="submission" date="2023-11" db="UniProtKB">
        <authorList>
            <consortium name="WormBaseParasite"/>
        </authorList>
    </citation>
    <scope>IDENTIFICATION</scope>
</reference>
<name>A0AA85FF68_9TREM</name>
<keyword evidence="1" id="KW-1185">Reference proteome</keyword>
<dbReference type="Proteomes" id="UP000050792">
    <property type="component" value="Unassembled WGS sequence"/>
</dbReference>
<dbReference type="AlphaFoldDB" id="A0AA85FF68"/>
<proteinExistence type="predicted"/>
<protein>
    <submittedName>
        <fullName evidence="2">Uncharacterized protein</fullName>
    </submittedName>
</protein>